<feature type="domain" description="N-acetyltransferase" evidence="1">
    <location>
        <begin position="29"/>
        <end position="188"/>
    </location>
</feature>
<dbReference type="PROSITE" id="PS51186">
    <property type="entry name" value="GNAT"/>
    <property type="match status" value="1"/>
</dbReference>
<evidence type="ECO:0000313" key="2">
    <source>
        <dbReference type="EMBL" id="QKW49143.1"/>
    </source>
</evidence>
<evidence type="ECO:0000259" key="1">
    <source>
        <dbReference type="PROSITE" id="PS51186"/>
    </source>
</evidence>
<proteinExistence type="predicted"/>
<dbReference type="PANTHER" id="PTHR43441:SF10">
    <property type="entry name" value="ACETYLTRANSFERASE"/>
    <property type="match status" value="1"/>
</dbReference>
<keyword evidence="3" id="KW-1185">Reference proteome</keyword>
<dbReference type="EMBL" id="CP054929">
    <property type="protein sequence ID" value="QKW49143.1"/>
    <property type="molecule type" value="Genomic_DNA"/>
</dbReference>
<organism evidence="2 3">
    <name type="scientific">Streptomyces buecherae</name>
    <dbReference type="NCBI Taxonomy" id="2763006"/>
    <lineage>
        <taxon>Bacteria</taxon>
        <taxon>Bacillati</taxon>
        <taxon>Actinomycetota</taxon>
        <taxon>Actinomycetes</taxon>
        <taxon>Kitasatosporales</taxon>
        <taxon>Streptomycetaceae</taxon>
        <taxon>Streptomyces</taxon>
    </lineage>
</organism>
<name>A0A7H8N4A1_9ACTN</name>
<dbReference type="Pfam" id="PF13302">
    <property type="entry name" value="Acetyltransf_3"/>
    <property type="match status" value="1"/>
</dbReference>
<dbReference type="GO" id="GO:1990189">
    <property type="term" value="F:protein N-terminal-serine acetyltransferase activity"/>
    <property type="evidence" value="ECO:0007669"/>
    <property type="project" value="TreeGrafter"/>
</dbReference>
<accession>A0A7H8N4A1</accession>
<dbReference type="SUPFAM" id="SSF55729">
    <property type="entry name" value="Acyl-CoA N-acyltransferases (Nat)"/>
    <property type="match status" value="1"/>
</dbReference>
<keyword evidence="2" id="KW-0808">Transferase</keyword>
<sequence length="195" mass="21556">MSLSPAPVIPTGRLSHSAQPTLVSADGALLLRPWTAADADVVHGAYQDAGIQKWSLRRMDSCDEVLRWIAAGERQWRQERAAQWAVADARSGEVLGRVALRWMDLAQGLAEAAYWVLPHARGQGVAPRSLTTLTRWALEEAGFHRLELAHSDRNEPSCTVALRAGYAFEGTRRSALRHADGWHDMHLHARVRGDA</sequence>
<gene>
    <name evidence="2" type="ORF">HUT08_05795</name>
</gene>
<dbReference type="Proteomes" id="UP000509303">
    <property type="component" value="Chromosome"/>
</dbReference>
<dbReference type="AlphaFoldDB" id="A0A7H8N4A1"/>
<evidence type="ECO:0000313" key="3">
    <source>
        <dbReference type="Proteomes" id="UP000509303"/>
    </source>
</evidence>
<dbReference type="GO" id="GO:0008999">
    <property type="term" value="F:protein-N-terminal-alanine acetyltransferase activity"/>
    <property type="evidence" value="ECO:0007669"/>
    <property type="project" value="TreeGrafter"/>
</dbReference>
<reference evidence="2 3" key="1">
    <citation type="submission" date="2020-06" db="EMBL/GenBank/DDBJ databases">
        <title>Genome mining for natural products.</title>
        <authorList>
            <person name="Zhang B."/>
            <person name="Shi J."/>
            <person name="Ge H."/>
        </authorList>
    </citation>
    <scope>NUCLEOTIDE SEQUENCE [LARGE SCALE GENOMIC DNA]</scope>
    <source>
        <strain evidence="2 3">NA00687</strain>
    </source>
</reference>
<dbReference type="InterPro" id="IPR000182">
    <property type="entry name" value="GNAT_dom"/>
</dbReference>
<dbReference type="InterPro" id="IPR051908">
    <property type="entry name" value="Ribosomal_N-acetyltransferase"/>
</dbReference>
<dbReference type="GO" id="GO:0005737">
    <property type="term" value="C:cytoplasm"/>
    <property type="evidence" value="ECO:0007669"/>
    <property type="project" value="TreeGrafter"/>
</dbReference>
<dbReference type="RefSeq" id="WP_176160876.1">
    <property type="nucleotide sequence ID" value="NZ_CP054929.1"/>
</dbReference>
<dbReference type="PANTHER" id="PTHR43441">
    <property type="entry name" value="RIBOSOMAL-PROTEIN-SERINE ACETYLTRANSFERASE"/>
    <property type="match status" value="1"/>
</dbReference>
<dbReference type="Gene3D" id="3.40.630.30">
    <property type="match status" value="1"/>
</dbReference>
<protein>
    <submittedName>
        <fullName evidence="2">GNAT family N-acetyltransferase</fullName>
    </submittedName>
</protein>
<dbReference type="InterPro" id="IPR016181">
    <property type="entry name" value="Acyl_CoA_acyltransferase"/>
</dbReference>